<comment type="caution">
    <text evidence="6">The sequence shown here is derived from an EMBL/GenBank/DDBJ whole genome shotgun (WGS) entry which is preliminary data.</text>
</comment>
<feature type="domain" description="CENP-V/GFA" evidence="5">
    <location>
        <begin position="7"/>
        <end position="119"/>
    </location>
</feature>
<keyword evidence="3" id="KW-0862">Zinc</keyword>
<dbReference type="AlphaFoldDB" id="A0AAD6HWD9"/>
<evidence type="ECO:0000256" key="3">
    <source>
        <dbReference type="ARBA" id="ARBA00022833"/>
    </source>
</evidence>
<protein>
    <recommendedName>
        <fullName evidence="5">CENP-V/GFA domain-containing protein</fullName>
    </recommendedName>
</protein>
<dbReference type="PANTHER" id="PTHR33337:SF39">
    <property type="entry name" value="DUF636 DOMAIN PROTEIN (AFU_ORTHOLOGUE AFUA_6G11530)"/>
    <property type="match status" value="1"/>
</dbReference>
<evidence type="ECO:0000313" key="7">
    <source>
        <dbReference type="Proteomes" id="UP001215712"/>
    </source>
</evidence>
<dbReference type="Pfam" id="PF04828">
    <property type="entry name" value="GFA"/>
    <property type="match status" value="1"/>
</dbReference>
<dbReference type="PANTHER" id="PTHR33337">
    <property type="entry name" value="GFA DOMAIN-CONTAINING PROTEIN"/>
    <property type="match status" value="1"/>
</dbReference>
<keyword evidence="2" id="KW-0479">Metal-binding</keyword>
<dbReference type="GO" id="GO:0016846">
    <property type="term" value="F:carbon-sulfur lyase activity"/>
    <property type="evidence" value="ECO:0007669"/>
    <property type="project" value="InterPro"/>
</dbReference>
<sequence length="145" mass="15785">MSAEKKTPGSCLCGQVRYELTGSALLDAICHCPNCRKFSGSLFGAGGFYKHSQIAFLSGQDQLKIYKDQNTDSGNLLHRAFCSNCGSYISITRVVNGVEAFGAIVSAGTLDLPSGEEWVPKKEIYCKNRTSWLPTFEGVAQEETM</sequence>
<evidence type="ECO:0000256" key="1">
    <source>
        <dbReference type="ARBA" id="ARBA00005495"/>
    </source>
</evidence>
<evidence type="ECO:0000256" key="4">
    <source>
        <dbReference type="ARBA" id="ARBA00023239"/>
    </source>
</evidence>
<dbReference type="InterPro" id="IPR006913">
    <property type="entry name" value="CENP-V/GFA"/>
</dbReference>
<evidence type="ECO:0000313" key="6">
    <source>
        <dbReference type="EMBL" id="KAJ5740192.1"/>
    </source>
</evidence>
<dbReference type="InterPro" id="IPR011057">
    <property type="entry name" value="Mss4-like_sf"/>
</dbReference>
<keyword evidence="7" id="KW-1185">Reference proteome</keyword>
<dbReference type="Proteomes" id="UP001215712">
    <property type="component" value="Unassembled WGS sequence"/>
</dbReference>
<name>A0AAD6HWD9_9EURO</name>
<evidence type="ECO:0000256" key="2">
    <source>
        <dbReference type="ARBA" id="ARBA00022723"/>
    </source>
</evidence>
<comment type="similarity">
    <text evidence="1">Belongs to the Gfa family.</text>
</comment>
<gene>
    <name evidence="6" type="ORF">N7493_000064</name>
</gene>
<organism evidence="6 7">
    <name type="scientific">Penicillium malachiteum</name>
    <dbReference type="NCBI Taxonomy" id="1324776"/>
    <lineage>
        <taxon>Eukaryota</taxon>
        <taxon>Fungi</taxon>
        <taxon>Dikarya</taxon>
        <taxon>Ascomycota</taxon>
        <taxon>Pezizomycotina</taxon>
        <taxon>Eurotiomycetes</taxon>
        <taxon>Eurotiomycetidae</taxon>
        <taxon>Eurotiales</taxon>
        <taxon>Aspergillaceae</taxon>
        <taxon>Penicillium</taxon>
    </lineage>
</organism>
<dbReference type="GO" id="GO:0046872">
    <property type="term" value="F:metal ion binding"/>
    <property type="evidence" value="ECO:0007669"/>
    <property type="project" value="UniProtKB-KW"/>
</dbReference>
<evidence type="ECO:0000259" key="5">
    <source>
        <dbReference type="PROSITE" id="PS51891"/>
    </source>
</evidence>
<dbReference type="EMBL" id="JAQJAN010000001">
    <property type="protein sequence ID" value="KAJ5740192.1"/>
    <property type="molecule type" value="Genomic_DNA"/>
</dbReference>
<proteinExistence type="inferred from homology"/>
<reference evidence="6" key="2">
    <citation type="submission" date="2023-01" db="EMBL/GenBank/DDBJ databases">
        <authorList>
            <person name="Petersen C."/>
        </authorList>
    </citation>
    <scope>NUCLEOTIDE SEQUENCE</scope>
    <source>
        <strain evidence="6">IBT 17514</strain>
    </source>
</reference>
<dbReference type="Gene3D" id="3.90.1590.10">
    <property type="entry name" value="glutathione-dependent formaldehyde- activating enzyme (gfa)"/>
    <property type="match status" value="1"/>
</dbReference>
<accession>A0AAD6HWD9</accession>
<dbReference type="PROSITE" id="PS51891">
    <property type="entry name" value="CENP_V_GFA"/>
    <property type="match status" value="1"/>
</dbReference>
<dbReference type="SUPFAM" id="SSF51316">
    <property type="entry name" value="Mss4-like"/>
    <property type="match status" value="1"/>
</dbReference>
<reference evidence="6" key="1">
    <citation type="journal article" date="2023" name="IMA Fungus">
        <title>Comparative genomic study of the Penicillium genus elucidates a diverse pangenome and 15 lateral gene transfer events.</title>
        <authorList>
            <person name="Petersen C."/>
            <person name="Sorensen T."/>
            <person name="Nielsen M.R."/>
            <person name="Sondergaard T.E."/>
            <person name="Sorensen J.L."/>
            <person name="Fitzpatrick D.A."/>
            <person name="Frisvad J.C."/>
            <person name="Nielsen K.L."/>
        </authorList>
    </citation>
    <scope>NUCLEOTIDE SEQUENCE</scope>
    <source>
        <strain evidence="6">IBT 17514</strain>
    </source>
</reference>
<keyword evidence="4" id="KW-0456">Lyase</keyword>